<dbReference type="RefSeq" id="WP_220510200.1">
    <property type="nucleotide sequence ID" value="NZ_BAAALP010000105.1"/>
</dbReference>
<dbReference type="EMBL" id="JACJIA010000012">
    <property type="protein sequence ID" value="MBA8955559.1"/>
    <property type="molecule type" value="Genomic_DNA"/>
</dbReference>
<reference evidence="1 2" key="1">
    <citation type="submission" date="2020-08" db="EMBL/GenBank/DDBJ databases">
        <title>Genomic Encyclopedia of Type Strains, Phase IV (KMG-IV): sequencing the most valuable type-strain genomes for metagenomic binning, comparative biology and taxonomic classification.</title>
        <authorList>
            <person name="Goeker M."/>
        </authorList>
    </citation>
    <scope>NUCLEOTIDE SEQUENCE [LARGE SCALE GENOMIC DNA]</scope>
    <source>
        <strain evidence="1 2">DSM 44197</strain>
    </source>
</reference>
<organism evidence="1 2">
    <name type="scientific">Actinomadura namibiensis</name>
    <dbReference type="NCBI Taxonomy" id="182080"/>
    <lineage>
        <taxon>Bacteria</taxon>
        <taxon>Bacillati</taxon>
        <taxon>Actinomycetota</taxon>
        <taxon>Actinomycetes</taxon>
        <taxon>Streptosporangiales</taxon>
        <taxon>Thermomonosporaceae</taxon>
        <taxon>Actinomadura</taxon>
    </lineage>
</organism>
<accession>A0A7W3QQB8</accession>
<dbReference type="InterPro" id="IPR046175">
    <property type="entry name" value="DUF6177"/>
</dbReference>
<sequence>MSIVDVLTDRSMVVLQDRPVVPLSGWLVRALHDCAGSGRALQLVTPLESRLTLPLRSLAAADGTDGVQWVVRHGDGYYEGLSGRPLRWTGSAFAPVPDARDYAPGFTTRPSAPIGSQLTLTYRVRHNADGYLHGPLERLMQLLTGKYPVGWGPSEPMEHPWQPDRFTEYVRGRERARLMIGGDGPRPAQAVAEFATVQGGAVAENTTVSLGYGPDDPPPLQHLPQLVGGLAADQPVVSLFVQLTPGRADLTTEPRWSGAAAPVAMAVVGTVTGPPAVPGRQVGPANAPMTLFPLGDGRSPEGWQRHRALVQHLQGG</sequence>
<evidence type="ECO:0000313" key="2">
    <source>
        <dbReference type="Proteomes" id="UP000572680"/>
    </source>
</evidence>
<keyword evidence="2" id="KW-1185">Reference proteome</keyword>
<dbReference type="Pfam" id="PF19674">
    <property type="entry name" value="DUF6177"/>
    <property type="match status" value="1"/>
</dbReference>
<proteinExistence type="predicted"/>
<evidence type="ECO:0000313" key="1">
    <source>
        <dbReference type="EMBL" id="MBA8955559.1"/>
    </source>
</evidence>
<protein>
    <submittedName>
        <fullName evidence="1">Uncharacterized protein</fullName>
    </submittedName>
</protein>
<dbReference type="AlphaFoldDB" id="A0A7W3QQB8"/>
<dbReference type="Proteomes" id="UP000572680">
    <property type="component" value="Unassembled WGS sequence"/>
</dbReference>
<name>A0A7W3QQB8_ACTNM</name>
<comment type="caution">
    <text evidence="1">The sequence shown here is derived from an EMBL/GenBank/DDBJ whole genome shotgun (WGS) entry which is preliminary data.</text>
</comment>
<gene>
    <name evidence="1" type="ORF">HNR61_007235</name>
</gene>